<accession>T0PWF0</accession>
<dbReference type="VEuPathDB" id="FungiDB:SDRG_12400"/>
<name>T0PWF0_SAPDV</name>
<feature type="coiled-coil region" evidence="1">
    <location>
        <begin position="9"/>
        <end position="36"/>
    </location>
</feature>
<dbReference type="RefSeq" id="XP_008616693.1">
    <property type="nucleotide sequence ID" value="XM_008618471.1"/>
</dbReference>
<dbReference type="EMBL" id="JH767180">
    <property type="protein sequence ID" value="EQC29854.1"/>
    <property type="molecule type" value="Genomic_DNA"/>
</dbReference>
<dbReference type="OMA" id="DATSINM"/>
<evidence type="ECO:0000256" key="1">
    <source>
        <dbReference type="SAM" id="Coils"/>
    </source>
</evidence>
<sequence length="340" mass="39196">MTTADKVEHLRTRRRLKQQRRRARDLDEQKDLENQLYILEHFLANYKLHAGTALLWQQVASALADTVDDATSINMRLRQQVDRLVLLVHGLASWEASEPFTWQQVWLPIDPTARRTGLDWFTQRLFHNTDRMLARTFFPSSSLPVMDHVEIDHGNDLLDIAVRLQIDIALPLDETHACVRPNIWASWKAPWSHIPVTVLDPALVASIDPNMHFQRVDAPEEVSYFVMREFVTPDRIVFVGGNVCQTDDDPTAWRPRLLWFTLDRVGLDKTRLRVLGYNGPYVKAQSRKTWRDALLSFGPHADAIPEAAKWAAFQQFLDYGAALTLDHERRAMGLHLLPTV</sequence>
<keyword evidence="3" id="KW-1185">Reference proteome</keyword>
<reference evidence="2 3" key="1">
    <citation type="submission" date="2012-04" db="EMBL/GenBank/DDBJ databases">
        <title>The Genome Sequence of Saprolegnia declina VS20.</title>
        <authorList>
            <consortium name="The Broad Institute Genome Sequencing Platform"/>
            <person name="Russ C."/>
            <person name="Nusbaum C."/>
            <person name="Tyler B."/>
            <person name="van West P."/>
            <person name="Dieguez-Uribeondo J."/>
            <person name="de Bruijn I."/>
            <person name="Tripathy S."/>
            <person name="Jiang R."/>
            <person name="Young S.K."/>
            <person name="Zeng Q."/>
            <person name="Gargeya S."/>
            <person name="Fitzgerald M."/>
            <person name="Haas B."/>
            <person name="Abouelleil A."/>
            <person name="Alvarado L."/>
            <person name="Arachchi H.M."/>
            <person name="Berlin A."/>
            <person name="Chapman S.B."/>
            <person name="Goldberg J."/>
            <person name="Griggs A."/>
            <person name="Gujja S."/>
            <person name="Hansen M."/>
            <person name="Howarth C."/>
            <person name="Imamovic A."/>
            <person name="Larimer J."/>
            <person name="McCowen C."/>
            <person name="Montmayeur A."/>
            <person name="Murphy C."/>
            <person name="Neiman D."/>
            <person name="Pearson M."/>
            <person name="Priest M."/>
            <person name="Roberts A."/>
            <person name="Saif S."/>
            <person name="Shea T."/>
            <person name="Sisk P."/>
            <person name="Sykes S."/>
            <person name="Wortman J."/>
            <person name="Nusbaum C."/>
            <person name="Birren B."/>
        </authorList>
    </citation>
    <scope>NUCLEOTIDE SEQUENCE [LARGE SCALE GENOMIC DNA]</scope>
    <source>
        <strain evidence="2 3">VS20</strain>
    </source>
</reference>
<proteinExistence type="predicted"/>
<organism evidence="2 3">
    <name type="scientific">Saprolegnia diclina (strain VS20)</name>
    <dbReference type="NCBI Taxonomy" id="1156394"/>
    <lineage>
        <taxon>Eukaryota</taxon>
        <taxon>Sar</taxon>
        <taxon>Stramenopiles</taxon>
        <taxon>Oomycota</taxon>
        <taxon>Saprolegniomycetes</taxon>
        <taxon>Saprolegniales</taxon>
        <taxon>Saprolegniaceae</taxon>
        <taxon>Saprolegnia</taxon>
    </lineage>
</organism>
<gene>
    <name evidence="2" type="ORF">SDRG_12400</name>
</gene>
<dbReference type="AlphaFoldDB" id="T0PWF0"/>
<keyword evidence="1" id="KW-0175">Coiled coil</keyword>
<protein>
    <submittedName>
        <fullName evidence="2">Uncharacterized protein</fullName>
    </submittedName>
</protein>
<dbReference type="GeneID" id="19953127"/>
<dbReference type="InParanoid" id="T0PWF0"/>
<evidence type="ECO:0000313" key="3">
    <source>
        <dbReference type="Proteomes" id="UP000030762"/>
    </source>
</evidence>
<evidence type="ECO:0000313" key="2">
    <source>
        <dbReference type="EMBL" id="EQC29854.1"/>
    </source>
</evidence>
<dbReference type="Proteomes" id="UP000030762">
    <property type="component" value="Unassembled WGS sequence"/>
</dbReference>
<dbReference type="OrthoDB" id="10331766at2759"/>